<dbReference type="AlphaFoldDB" id="G3B037"/>
<dbReference type="KEGG" id="cten:18245564"/>
<name>G3B037_CANTC</name>
<dbReference type="InterPro" id="IPR024222">
    <property type="entry name" value="Ten1_fungal"/>
</dbReference>
<dbReference type="Pfam" id="PF12658">
    <property type="entry name" value="Ten1"/>
    <property type="match status" value="1"/>
</dbReference>
<proteinExistence type="predicted"/>
<evidence type="ECO:0000313" key="2">
    <source>
        <dbReference type="Proteomes" id="UP000000707"/>
    </source>
</evidence>
<dbReference type="GO" id="GO:0016233">
    <property type="term" value="P:telomere capping"/>
    <property type="evidence" value="ECO:0007669"/>
    <property type="project" value="InterPro"/>
</dbReference>
<dbReference type="HOGENOM" id="CLU_156003_0_0_1"/>
<dbReference type="InterPro" id="IPR012340">
    <property type="entry name" value="NA-bd_OB-fold"/>
</dbReference>
<reference evidence="1 2" key="1">
    <citation type="journal article" date="2011" name="Proc. Natl. Acad. Sci. U.S.A.">
        <title>Comparative genomics of xylose-fermenting fungi for enhanced biofuel production.</title>
        <authorList>
            <person name="Wohlbach D.J."/>
            <person name="Kuo A."/>
            <person name="Sato T.K."/>
            <person name="Potts K.M."/>
            <person name="Salamov A.A."/>
            <person name="LaButti K.M."/>
            <person name="Sun H."/>
            <person name="Clum A."/>
            <person name="Pangilinan J.L."/>
            <person name="Lindquist E.A."/>
            <person name="Lucas S."/>
            <person name="Lapidus A."/>
            <person name="Jin M."/>
            <person name="Gunawan C."/>
            <person name="Balan V."/>
            <person name="Dale B.E."/>
            <person name="Jeffries T.W."/>
            <person name="Zinkel R."/>
            <person name="Barry K.W."/>
            <person name="Grigoriev I.V."/>
            <person name="Gasch A.P."/>
        </authorList>
    </citation>
    <scope>NUCLEOTIDE SEQUENCE [LARGE SCALE GENOMIC DNA]</scope>
    <source>
        <strain evidence="2">ATCC 10573 / BCRC 21748 / CBS 615 / JCM 9827 / NBRC 10315 / NRRL Y-1498 / VKM Y-70</strain>
    </source>
</reference>
<keyword evidence="2" id="KW-1185">Reference proteome</keyword>
<dbReference type="GO" id="GO:1990879">
    <property type="term" value="C:CST complex"/>
    <property type="evidence" value="ECO:0007669"/>
    <property type="project" value="InterPro"/>
</dbReference>
<evidence type="ECO:0000313" key="1">
    <source>
        <dbReference type="EMBL" id="EGV65306.1"/>
    </source>
</evidence>
<dbReference type="EMBL" id="GL996514">
    <property type="protein sequence ID" value="EGV65306.1"/>
    <property type="molecule type" value="Genomic_DNA"/>
</dbReference>
<dbReference type="GO" id="GO:0043047">
    <property type="term" value="F:single-stranded telomeric DNA binding"/>
    <property type="evidence" value="ECO:0007669"/>
    <property type="project" value="InterPro"/>
</dbReference>
<gene>
    <name evidence="1" type="ORF">CANTEDRAFT_102627</name>
</gene>
<accession>G3B037</accession>
<evidence type="ECO:0008006" key="3">
    <source>
        <dbReference type="Google" id="ProtNLM"/>
    </source>
</evidence>
<dbReference type="Proteomes" id="UP000000707">
    <property type="component" value="Unassembled WGS sequence"/>
</dbReference>
<dbReference type="GeneID" id="18245564"/>
<sequence length="115" mass="12878">MTVLILNPEELKTRFPQSSESDTLRVRLIVQTLRFDYESNHIAIRSMSCVTPSSVKVWLHNIGKYDSQVVKKGTVIDVTGYFNGEDVDAIEISALNGSELTQENISVLQTISHLP</sequence>
<dbReference type="OrthoDB" id="4022411at2759"/>
<dbReference type="RefSeq" id="XP_006684992.1">
    <property type="nucleotide sequence ID" value="XM_006684929.1"/>
</dbReference>
<organism evidence="2">
    <name type="scientific">Candida tenuis (strain ATCC 10573 / BCRC 21748 / CBS 615 / JCM 9827 / NBRC 10315 / NRRL Y-1498 / VKM Y-70)</name>
    <name type="common">Yeast</name>
    <name type="synonym">Yamadazyma tenuis</name>
    <dbReference type="NCBI Taxonomy" id="590646"/>
    <lineage>
        <taxon>Eukaryota</taxon>
        <taxon>Fungi</taxon>
        <taxon>Dikarya</taxon>
        <taxon>Ascomycota</taxon>
        <taxon>Saccharomycotina</taxon>
        <taxon>Pichiomycetes</taxon>
        <taxon>Debaryomycetaceae</taxon>
        <taxon>Yamadazyma</taxon>
    </lineage>
</organism>
<dbReference type="eggNOG" id="ENOG502RA02">
    <property type="taxonomic scope" value="Eukaryota"/>
</dbReference>
<protein>
    <recommendedName>
        <fullName evidence="3">OB domain-containing protein</fullName>
    </recommendedName>
</protein>
<dbReference type="Gene3D" id="2.40.50.140">
    <property type="entry name" value="Nucleic acid-binding proteins"/>
    <property type="match status" value="1"/>
</dbReference>